<evidence type="ECO:0000259" key="1">
    <source>
        <dbReference type="Pfam" id="PF00534"/>
    </source>
</evidence>
<comment type="caution">
    <text evidence="2">The sequence shown here is derived from an EMBL/GenBank/DDBJ whole genome shotgun (WGS) entry which is preliminary data.</text>
</comment>
<dbReference type="SUPFAM" id="SSF53756">
    <property type="entry name" value="UDP-Glycosyltransferase/glycogen phosphorylase"/>
    <property type="match status" value="1"/>
</dbReference>
<dbReference type="CDD" id="cd03801">
    <property type="entry name" value="GT4_PimA-like"/>
    <property type="match status" value="1"/>
</dbReference>
<dbReference type="EMBL" id="JAQQAL010000044">
    <property type="protein sequence ID" value="MDC7228302.1"/>
    <property type="molecule type" value="Genomic_DNA"/>
</dbReference>
<dbReference type="Pfam" id="PF00534">
    <property type="entry name" value="Glycos_transf_1"/>
    <property type="match status" value="1"/>
</dbReference>
<feature type="domain" description="Glycosyl transferase family 1" evidence="1">
    <location>
        <begin position="228"/>
        <end position="420"/>
    </location>
</feature>
<dbReference type="AlphaFoldDB" id="A0AAJ1MKZ4"/>
<protein>
    <submittedName>
        <fullName evidence="2">Glycosyltransferase family 4 protein</fullName>
    </submittedName>
</protein>
<dbReference type="PANTHER" id="PTHR12526:SF628">
    <property type="entry name" value="MANNOSYLGLUCOSYLGLYCERATE SYNTHASE"/>
    <property type="match status" value="1"/>
</dbReference>
<proteinExistence type="predicted"/>
<evidence type="ECO:0000313" key="2">
    <source>
        <dbReference type="EMBL" id="MDC7228302.1"/>
    </source>
</evidence>
<accession>A0AAJ1MKZ4</accession>
<evidence type="ECO:0000313" key="3">
    <source>
        <dbReference type="Proteomes" id="UP001221217"/>
    </source>
</evidence>
<organism evidence="2 3">
    <name type="scientific">Candidatus Thalassospirochaeta sargassi</name>
    <dbReference type="NCBI Taxonomy" id="3119039"/>
    <lineage>
        <taxon>Bacteria</taxon>
        <taxon>Pseudomonadati</taxon>
        <taxon>Spirochaetota</taxon>
        <taxon>Spirochaetia</taxon>
        <taxon>Spirochaetales</taxon>
        <taxon>Spirochaetaceae</taxon>
        <taxon>Candidatus Thalassospirochaeta</taxon>
    </lineage>
</organism>
<sequence>MNEKFRIVFISGKLGDVDGVSLEVEKWIDILAAEGHEIFAISGKFCSNLHTVPQKRRLLIEDISFDSPHQHEYEQMVFPYLNKFQTYISEEKLKAVAEDMNHKSSYIADSIFEFIQTNSIDVVVAQNTNAMPMTLLGGLAVYKLCSEKRIATIFHHHDFWWERSRFVNSAIETILSKTMPPQIPGIEHVVLSTYASHILRSIKRVHPRIIPNCEDFDNPVTLDEYNSDFRKELGFSDDDILVLQPTRIVQRKRIEDSVRFVGKLGMRYPEIRRRLHLIISLYQGDEPDENYIAMIKNLAESYEVPLHFISDRVASIRGNNAGGQKLYTNRDVLANADFVTYLPIWEGFGNALLEAVAAKVPVVTSTYLVYKTDIRIHDFNVIEVVDNYNENNELIIQDEALDKIYDVLNNPEMRTKMIEHNFRIAKENFGYDTLKKCLLQLFDDYSYEILASRKKIQKSREEFSV</sequence>
<dbReference type="Proteomes" id="UP001221217">
    <property type="component" value="Unassembled WGS sequence"/>
</dbReference>
<dbReference type="GO" id="GO:0016757">
    <property type="term" value="F:glycosyltransferase activity"/>
    <property type="evidence" value="ECO:0007669"/>
    <property type="project" value="InterPro"/>
</dbReference>
<name>A0AAJ1MKZ4_9SPIO</name>
<reference evidence="2 3" key="1">
    <citation type="submission" date="2022-12" db="EMBL/GenBank/DDBJ databases">
        <title>Metagenome assembled genome from gulf of manar.</title>
        <authorList>
            <person name="Kohli P."/>
            <person name="Pk S."/>
            <person name="Venkata Ramana C."/>
            <person name="Sasikala C."/>
        </authorList>
    </citation>
    <scope>NUCLEOTIDE SEQUENCE [LARGE SCALE GENOMIC DNA]</scope>
    <source>
        <strain evidence="2">JB008</strain>
    </source>
</reference>
<dbReference type="InterPro" id="IPR001296">
    <property type="entry name" value="Glyco_trans_1"/>
</dbReference>
<dbReference type="PANTHER" id="PTHR12526">
    <property type="entry name" value="GLYCOSYLTRANSFERASE"/>
    <property type="match status" value="1"/>
</dbReference>
<dbReference type="Gene3D" id="3.40.50.2000">
    <property type="entry name" value="Glycogen Phosphorylase B"/>
    <property type="match status" value="2"/>
</dbReference>
<gene>
    <name evidence="2" type="ORF">PQJ61_16185</name>
</gene>